<dbReference type="CTD" id="203069"/>
<evidence type="ECO:0000259" key="2">
    <source>
        <dbReference type="PROSITE" id="PS51061"/>
    </source>
</evidence>
<dbReference type="InterPro" id="IPR012677">
    <property type="entry name" value="Nucleotide-bd_a/b_plait_sf"/>
</dbReference>
<evidence type="ECO:0000313" key="3">
    <source>
        <dbReference type="Proteomes" id="UP000081671"/>
    </source>
</evidence>
<dbReference type="Proteomes" id="UP000081671">
    <property type="component" value="Unplaced"/>
</dbReference>
<accession>A0A1S3GNN4</accession>
<feature type="region of interest" description="Disordered" evidence="1">
    <location>
        <begin position="413"/>
        <end position="440"/>
    </location>
</feature>
<dbReference type="InterPro" id="IPR036867">
    <property type="entry name" value="R3H_dom_sf"/>
</dbReference>
<feature type="compositionally biased region" description="Basic and acidic residues" evidence="1">
    <location>
        <begin position="413"/>
        <end position="433"/>
    </location>
</feature>
<dbReference type="GO" id="GO:0003676">
    <property type="term" value="F:nucleic acid binding"/>
    <property type="evidence" value="ECO:0007669"/>
    <property type="project" value="UniProtKB-UniRule"/>
</dbReference>
<dbReference type="Gene3D" id="3.30.70.330">
    <property type="match status" value="1"/>
</dbReference>
<keyword evidence="3" id="KW-1185">Reference proteome</keyword>
<dbReference type="OrthoDB" id="5418203at2759"/>
<dbReference type="SMART" id="SM00393">
    <property type="entry name" value="R3H"/>
    <property type="match status" value="1"/>
</dbReference>
<dbReference type="GeneID" id="105999401"/>
<dbReference type="KEGG" id="dord:105999401"/>
<dbReference type="STRING" id="10020.ENSDORP00000026906"/>
<reference evidence="4" key="1">
    <citation type="submission" date="2025-08" db="UniProtKB">
        <authorList>
            <consortium name="RefSeq"/>
        </authorList>
    </citation>
    <scope>IDENTIFICATION</scope>
    <source>
        <tissue evidence="4">Kidney</tissue>
    </source>
</reference>
<dbReference type="InParanoid" id="A0A1S3GNN4"/>
<dbReference type="InterPro" id="IPR001374">
    <property type="entry name" value="R3H_dom"/>
</dbReference>
<feature type="compositionally biased region" description="Basic and acidic residues" evidence="1">
    <location>
        <begin position="314"/>
        <end position="328"/>
    </location>
</feature>
<organism evidence="3 4">
    <name type="scientific">Dipodomys ordii</name>
    <name type="common">Ord's kangaroo rat</name>
    <dbReference type="NCBI Taxonomy" id="10020"/>
    <lineage>
        <taxon>Eukaryota</taxon>
        <taxon>Metazoa</taxon>
        <taxon>Chordata</taxon>
        <taxon>Craniata</taxon>
        <taxon>Vertebrata</taxon>
        <taxon>Euteleostomi</taxon>
        <taxon>Mammalia</taxon>
        <taxon>Eutheria</taxon>
        <taxon>Euarchontoglires</taxon>
        <taxon>Glires</taxon>
        <taxon>Rodentia</taxon>
        <taxon>Castorimorpha</taxon>
        <taxon>Heteromyidae</taxon>
        <taxon>Dipodomyinae</taxon>
        <taxon>Dipodomys</taxon>
    </lineage>
</organism>
<protein>
    <submittedName>
        <fullName evidence="4">R3H and coiled-coil domain-containing protein 1</fullName>
    </submittedName>
</protein>
<dbReference type="Gene3D" id="3.30.1370.50">
    <property type="entry name" value="R3H-like domain"/>
    <property type="match status" value="1"/>
</dbReference>
<proteinExistence type="predicted"/>
<dbReference type="InterPro" id="IPR039884">
    <property type="entry name" value="R3HC1/R3HCL"/>
</dbReference>
<dbReference type="RefSeq" id="XP_012889859.1">
    <property type="nucleotide sequence ID" value="XM_013034405.1"/>
</dbReference>
<feature type="region of interest" description="Disordered" evidence="1">
    <location>
        <begin position="211"/>
        <end position="392"/>
    </location>
</feature>
<name>A0A1S3GNN4_DIPOR</name>
<dbReference type="PANTHER" id="PTHR21678">
    <property type="entry name" value="GROWTH INHIBITION AND DIFFERENTIATION RELATED PROTEIN 88"/>
    <property type="match status" value="1"/>
</dbReference>
<evidence type="ECO:0000313" key="4">
    <source>
        <dbReference type="RefSeq" id="XP_012889859.1"/>
    </source>
</evidence>
<gene>
    <name evidence="4" type="primary">R3hcc1</name>
</gene>
<dbReference type="Pfam" id="PF01424">
    <property type="entry name" value="R3H"/>
    <property type="match status" value="1"/>
</dbReference>
<dbReference type="CDD" id="cd02638">
    <property type="entry name" value="R3H_unknown_1"/>
    <property type="match status" value="1"/>
</dbReference>
<dbReference type="PROSITE" id="PS51061">
    <property type="entry name" value="R3H"/>
    <property type="match status" value="1"/>
</dbReference>
<dbReference type="PANTHER" id="PTHR21678:SF6">
    <property type="entry name" value="R3H AND COILED-COIL DOMAIN-CONTAINING PROTEIN 1"/>
    <property type="match status" value="1"/>
</dbReference>
<dbReference type="FunCoup" id="A0A1S3GNN4">
    <property type="interactions" value="1388"/>
</dbReference>
<feature type="domain" description="R3H" evidence="2">
    <location>
        <begin position="138"/>
        <end position="203"/>
    </location>
</feature>
<evidence type="ECO:0000256" key="1">
    <source>
        <dbReference type="SAM" id="MobiDB-lite"/>
    </source>
</evidence>
<dbReference type="AlphaFoldDB" id="A0A1S3GNN4"/>
<sequence length="605" mass="66661">MAAQPSCPQGERTLPVPCPGAYYRSLHLCLSREGHRVLDCPLLRTFFLLIPRGDAVGEASNVCVCQGHAPSTAGAVPPPSRAVAPRPRGDLRFRRRGGRAGPLRTLTAVATRSAAAALPPVTLALLCLDGVFLSSAENDFVHRVQEELDRFLLQRQLSKVLLFPPLSSRLRYLIHRTAESFDLLSSFSVGEGWRRRTVICHLDIRVPCPDGSHGPCHPPTSHPNKYRGPRPTSNQGAAAGPRGARAGRWHRGRKPDQPLYVPRVLRKQEQAASSTPELTREAPAHGVSGEPAGAGAGVPDTAQGLPMSTAEGAEDLKSPDRGPEKDLELPEPASPPGTEHGPESLGVEMATQLGFHLQPALEEDKGSQLEQSLLNRKEEEEEEQEEGEVVKEEVKKEEEVKEMEMVKETKEVKEAEDVEAQEAKEDGEMKEDQEPGSCSDDDYSELLQEITANLTEKEIQIEKIYVDTTSFVEELPGEKDLAHVVEIYDFEPALKTEDLLATFSEFQEKGFKIQWVDNTHALGIFPCLDSATEALTKEFPMLKIRPLTQGSKQSKLKALQRPKLLRLMKERPQTDTAVARRLVAQALGLQHRKKELPADPGLLPH</sequence>
<dbReference type="SUPFAM" id="SSF82708">
    <property type="entry name" value="R3H domain"/>
    <property type="match status" value="1"/>
</dbReference>